<dbReference type="PANTHER" id="PTHR30032:SF8">
    <property type="entry name" value="GERMINATION-SPECIFIC N-ACETYLMURAMOYL-L-ALANINE AMIDASE"/>
    <property type="match status" value="1"/>
</dbReference>
<dbReference type="Pfam" id="PF04122">
    <property type="entry name" value="CW_binding_2"/>
    <property type="match status" value="3"/>
</dbReference>
<dbReference type="AlphaFoldDB" id="A0A7Y0EKC0"/>
<name>A0A7Y0EKC0_9CLOT</name>
<accession>A0A7Y0EKC0</accession>
<gene>
    <name evidence="2" type="ORF">HBE96_20995</name>
</gene>
<reference evidence="2 3" key="1">
    <citation type="submission" date="2020-04" db="EMBL/GenBank/DDBJ databases">
        <authorList>
            <person name="Doyle D.A."/>
        </authorList>
    </citation>
    <scope>NUCLEOTIDE SEQUENCE [LARGE SCALE GENOMIC DNA]</scope>
    <source>
        <strain evidence="2 3">P21</strain>
    </source>
</reference>
<dbReference type="Proteomes" id="UP000537131">
    <property type="component" value="Unassembled WGS sequence"/>
</dbReference>
<comment type="caution">
    <text evidence="2">The sequence shown here is derived from an EMBL/GenBank/DDBJ whole genome shotgun (WGS) entry which is preliminary data.</text>
</comment>
<proteinExistence type="predicted"/>
<dbReference type="EMBL" id="JABBNI010000063">
    <property type="protein sequence ID" value="NMM65064.1"/>
    <property type="molecule type" value="Genomic_DNA"/>
</dbReference>
<feature type="chain" id="PRO_5038753787" evidence="1">
    <location>
        <begin position="32"/>
        <end position="422"/>
    </location>
</feature>
<keyword evidence="1" id="KW-0732">Signal</keyword>
<dbReference type="PANTHER" id="PTHR30032">
    <property type="entry name" value="N-ACETYLMURAMOYL-L-ALANINE AMIDASE-RELATED"/>
    <property type="match status" value="1"/>
</dbReference>
<evidence type="ECO:0000256" key="1">
    <source>
        <dbReference type="SAM" id="SignalP"/>
    </source>
</evidence>
<dbReference type="InterPro" id="IPR007253">
    <property type="entry name" value="Cell_wall-bd_2"/>
</dbReference>
<protein>
    <submittedName>
        <fullName evidence="2">Cell wall-binding repeat-containing protein</fullName>
    </submittedName>
</protein>
<dbReference type="RefSeq" id="WP_169299656.1">
    <property type="nucleotide sequence ID" value="NZ_JABBNI010000063.1"/>
</dbReference>
<dbReference type="Gene3D" id="3.40.50.12090">
    <property type="match status" value="2"/>
</dbReference>
<dbReference type="InterPro" id="IPR051922">
    <property type="entry name" value="Bact_Sporulation_Assoc"/>
</dbReference>
<keyword evidence="3" id="KW-1185">Reference proteome</keyword>
<reference evidence="2 3" key="2">
    <citation type="submission" date="2020-06" db="EMBL/GenBank/DDBJ databases">
        <title>Complete Genome Sequence of Clostridium muelleri sp. nov. P21T, an Acid-Alcohol Producing Acetogen Isolated from Old Hay.</title>
        <authorList>
            <person name="Duncan K.E."/>
            <person name="Tanner R.S."/>
        </authorList>
    </citation>
    <scope>NUCLEOTIDE SEQUENCE [LARGE SCALE GENOMIC DNA]</scope>
    <source>
        <strain evidence="2 3">P21</strain>
    </source>
</reference>
<organism evidence="2 3">
    <name type="scientific">Clostridium muellerianum</name>
    <dbReference type="NCBI Taxonomy" id="2716538"/>
    <lineage>
        <taxon>Bacteria</taxon>
        <taxon>Bacillati</taxon>
        <taxon>Bacillota</taxon>
        <taxon>Clostridia</taxon>
        <taxon>Eubacteriales</taxon>
        <taxon>Clostridiaceae</taxon>
        <taxon>Clostridium</taxon>
    </lineage>
</organism>
<evidence type="ECO:0000313" key="3">
    <source>
        <dbReference type="Proteomes" id="UP000537131"/>
    </source>
</evidence>
<evidence type="ECO:0000313" key="2">
    <source>
        <dbReference type="EMBL" id="NMM65064.1"/>
    </source>
</evidence>
<feature type="signal peptide" evidence="1">
    <location>
        <begin position="1"/>
        <end position="31"/>
    </location>
</feature>
<sequence length="422" mass="43805">MNNKTKIAALASTALTALVLATAFNSANVSAAAGSVSRTSGADRYATASQVATKNWTTSDNIVLVSGEGYADAVSASALAKKLNAPILLTPAKNLDSKTSEALNTLKPKNIYVVGGNASVSKEIRNSLKSNYNLIELSGTDRYATNAAVAEKLVELGVDPANVMMVGGEGFSDALSVAPVAASKGQILLLGMNDANYIKPVTDFIKSHKSVVTVVGTINVINNDIYTAINGANRINGGKDRFDTNLKVLDAFKSDLKMDKAYIANASGDGYADALVASALAGNASAPLVIVDNENSSATASAIDYLKSNITSTTDLQVVGGSGVVSENTISKINAVVPTTQTPPVTTAPTVDMTTVTCRNPIDNFSTAVTFKLTGTDAENYTVTVKGKTAAYYSSTKLFGVMLDNKVVSTDLKASDFVITHK</sequence>